<organism evidence="1 2">
    <name type="scientific">Pocillopora meandrina</name>
    <dbReference type="NCBI Taxonomy" id="46732"/>
    <lineage>
        <taxon>Eukaryota</taxon>
        <taxon>Metazoa</taxon>
        <taxon>Cnidaria</taxon>
        <taxon>Anthozoa</taxon>
        <taxon>Hexacorallia</taxon>
        <taxon>Scleractinia</taxon>
        <taxon>Astrocoeniina</taxon>
        <taxon>Pocilloporidae</taxon>
        <taxon>Pocillopora</taxon>
    </lineage>
</organism>
<name>A0AAU9VV98_9CNID</name>
<sequence length="414" mass="47025">MLQNDPEAKEILCCLARIIEFFSNHARNGWSKADACTFHEMCVRYAVLVEESHGVESCVITLHNLLHFKDDIARFSSMDNYSCWTEERAVRRYILASNNHKNIEITFALSEARREFLKLRESKQHVENHLNVHQADISKPSVRSLPFAKRLLESSKGTVNYDRLSVGILVGGVKSMELSNSDCQTISIARGVPVDDVSVIGWCSRSLWKPEHSFEGLRYRVGEHVIFADPDGGDTVAVLESLFSVRIDNGSVLFCKGKHFKYHGEADTGHKQVCPTDNTVIFEASLLSRKVMLFARNDSEQEDDLGDGQCFILVDYMRRVFPVNEGTVAVPYYPVVHDMVEVKGNDRQVWKAYVQSFNLTRSTVNAKFFVEDGTQPGKWVPERSPVQVIHFNSILGISKGYWQAAYSCWIDEEE</sequence>
<dbReference type="EMBL" id="CALNXJ010000005">
    <property type="protein sequence ID" value="CAH3040120.1"/>
    <property type="molecule type" value="Genomic_DNA"/>
</dbReference>
<reference evidence="1 2" key="1">
    <citation type="submission" date="2022-05" db="EMBL/GenBank/DDBJ databases">
        <authorList>
            <consortium name="Genoscope - CEA"/>
            <person name="William W."/>
        </authorList>
    </citation>
    <scope>NUCLEOTIDE SEQUENCE [LARGE SCALE GENOMIC DNA]</scope>
</reference>
<gene>
    <name evidence="1" type="ORF">PMEA_00025725</name>
</gene>
<evidence type="ECO:0000313" key="2">
    <source>
        <dbReference type="Proteomes" id="UP001159428"/>
    </source>
</evidence>
<comment type="caution">
    <text evidence="1">The sequence shown here is derived from an EMBL/GenBank/DDBJ whole genome shotgun (WGS) entry which is preliminary data.</text>
</comment>
<dbReference type="Proteomes" id="UP001159428">
    <property type="component" value="Unassembled WGS sequence"/>
</dbReference>
<keyword evidence="2" id="KW-1185">Reference proteome</keyword>
<accession>A0AAU9VV98</accession>
<evidence type="ECO:0000313" key="1">
    <source>
        <dbReference type="EMBL" id="CAH3040120.1"/>
    </source>
</evidence>
<dbReference type="AlphaFoldDB" id="A0AAU9VV98"/>
<proteinExistence type="predicted"/>
<protein>
    <submittedName>
        <fullName evidence="1">Uncharacterized protein</fullName>
    </submittedName>
</protein>